<evidence type="ECO:0000313" key="2">
    <source>
        <dbReference type="EMBL" id="CAE4605011.1"/>
    </source>
</evidence>
<evidence type="ECO:0000256" key="1">
    <source>
        <dbReference type="SAM" id="SignalP"/>
    </source>
</evidence>
<reference evidence="2" key="1">
    <citation type="submission" date="2021-01" db="EMBL/GenBank/DDBJ databases">
        <authorList>
            <person name="Corre E."/>
            <person name="Pelletier E."/>
            <person name="Niang G."/>
            <person name="Scheremetjew M."/>
            <person name="Finn R."/>
            <person name="Kale V."/>
            <person name="Holt S."/>
            <person name="Cochrane G."/>
            <person name="Meng A."/>
            <person name="Brown T."/>
            <person name="Cohen L."/>
        </authorList>
    </citation>
    <scope>NUCLEOTIDE SEQUENCE</scope>
    <source>
        <strain evidence="2">GSO104</strain>
    </source>
</reference>
<feature type="chain" id="PRO_5030160219" evidence="1">
    <location>
        <begin position="19"/>
        <end position="312"/>
    </location>
</feature>
<proteinExistence type="predicted"/>
<name>A0A6U3VY32_9STRA</name>
<sequence>MILSPLLLLLLLLSSCNAWLLQSSSQLSSSLVHLQQQKKHHIKQTLPSLINEWKRTQAVVATSVFVTSQIILTPFSASAIDRPNSLTESSLGGLSSIERTISSAGEGSGGDTAEQLRSKYGLSAPTEEQPQITLKGRNTLSLQMQQEQSLERMGQTFNQKSSPLLQGLVYLANPSQERPNPSDTLVLTAASPSRPDDILLGAKFIVAKAPRFPFQFSLYKENILAKKENTWLKASAMQQEETDASAGMGRGEGGDIIVTALVCPENAEKLPCAKEESAFFAQGVSKLVGNLPGMKENDFIRTAVSLPLQASQ</sequence>
<dbReference type="AlphaFoldDB" id="A0A6U3VY32"/>
<organism evidence="2">
    <name type="scientific">Ditylum brightwellii</name>
    <dbReference type="NCBI Taxonomy" id="49249"/>
    <lineage>
        <taxon>Eukaryota</taxon>
        <taxon>Sar</taxon>
        <taxon>Stramenopiles</taxon>
        <taxon>Ochrophyta</taxon>
        <taxon>Bacillariophyta</taxon>
        <taxon>Mediophyceae</taxon>
        <taxon>Lithodesmiophycidae</taxon>
        <taxon>Lithodesmiales</taxon>
        <taxon>Lithodesmiaceae</taxon>
        <taxon>Ditylum</taxon>
    </lineage>
</organism>
<protein>
    <submittedName>
        <fullName evidence="2">Uncharacterized protein</fullName>
    </submittedName>
</protein>
<feature type="signal peptide" evidence="1">
    <location>
        <begin position="1"/>
        <end position="18"/>
    </location>
</feature>
<gene>
    <name evidence="2" type="ORF">DBRI00130_LOCUS13759</name>
</gene>
<accession>A0A6U3VY32</accession>
<keyword evidence="1" id="KW-0732">Signal</keyword>
<dbReference type="EMBL" id="HBNS01017206">
    <property type="protein sequence ID" value="CAE4605011.1"/>
    <property type="molecule type" value="Transcribed_RNA"/>
</dbReference>